<gene>
    <name evidence="1" type="ORF">D0Y65_009872</name>
</gene>
<keyword evidence="2" id="KW-1185">Reference proteome</keyword>
<dbReference type="EMBL" id="QZWG01000004">
    <property type="protein sequence ID" value="RZC16748.1"/>
    <property type="molecule type" value="Genomic_DNA"/>
</dbReference>
<comment type="caution">
    <text evidence="1">The sequence shown here is derived from an EMBL/GenBank/DDBJ whole genome shotgun (WGS) entry which is preliminary data.</text>
</comment>
<evidence type="ECO:0000313" key="2">
    <source>
        <dbReference type="Proteomes" id="UP000289340"/>
    </source>
</evidence>
<proteinExistence type="predicted"/>
<accession>A0A445L0S9</accession>
<protein>
    <submittedName>
        <fullName evidence="1">Uncharacterized protein</fullName>
    </submittedName>
</protein>
<reference evidence="1 2" key="1">
    <citation type="submission" date="2018-09" db="EMBL/GenBank/DDBJ databases">
        <title>A high-quality reference genome of wild soybean provides a powerful tool to mine soybean genomes.</title>
        <authorList>
            <person name="Xie M."/>
            <person name="Chung C.Y.L."/>
            <person name="Li M.-W."/>
            <person name="Wong F.-L."/>
            <person name="Chan T.-F."/>
            <person name="Lam H.-M."/>
        </authorList>
    </citation>
    <scope>NUCLEOTIDE SEQUENCE [LARGE SCALE GENOMIC DNA]</scope>
    <source>
        <strain evidence="2">cv. W05</strain>
        <tissue evidence="1">Hypocotyl of etiolated seedlings</tissue>
    </source>
</reference>
<dbReference type="Proteomes" id="UP000289340">
    <property type="component" value="Chromosome 4"/>
</dbReference>
<sequence>MLKVTAEAKETFMKKRRLNIIVEDIQTEGVETNSTQSGIHGMLAYKGSSSKFKSIVQKR</sequence>
<name>A0A445L0S9_GLYSO</name>
<evidence type="ECO:0000313" key="1">
    <source>
        <dbReference type="EMBL" id="RZC16748.1"/>
    </source>
</evidence>
<organism evidence="1 2">
    <name type="scientific">Glycine soja</name>
    <name type="common">Wild soybean</name>
    <dbReference type="NCBI Taxonomy" id="3848"/>
    <lineage>
        <taxon>Eukaryota</taxon>
        <taxon>Viridiplantae</taxon>
        <taxon>Streptophyta</taxon>
        <taxon>Embryophyta</taxon>
        <taxon>Tracheophyta</taxon>
        <taxon>Spermatophyta</taxon>
        <taxon>Magnoliopsida</taxon>
        <taxon>eudicotyledons</taxon>
        <taxon>Gunneridae</taxon>
        <taxon>Pentapetalae</taxon>
        <taxon>rosids</taxon>
        <taxon>fabids</taxon>
        <taxon>Fabales</taxon>
        <taxon>Fabaceae</taxon>
        <taxon>Papilionoideae</taxon>
        <taxon>50 kb inversion clade</taxon>
        <taxon>NPAAA clade</taxon>
        <taxon>indigoferoid/millettioid clade</taxon>
        <taxon>Phaseoleae</taxon>
        <taxon>Glycine</taxon>
        <taxon>Glycine subgen. Soja</taxon>
    </lineage>
</organism>
<dbReference type="AlphaFoldDB" id="A0A445L0S9"/>